<keyword evidence="8" id="KW-0676">Redox-active center</keyword>
<evidence type="ECO:0000259" key="11">
    <source>
        <dbReference type="PROSITE" id="PS51352"/>
    </source>
</evidence>
<dbReference type="NCBIfam" id="TIGR01126">
    <property type="entry name" value="pdi_dom"/>
    <property type="match status" value="2"/>
</dbReference>
<dbReference type="InterPro" id="IPR036249">
    <property type="entry name" value="Thioredoxin-like_sf"/>
</dbReference>
<evidence type="ECO:0000256" key="7">
    <source>
        <dbReference type="ARBA" id="ARBA00023235"/>
    </source>
</evidence>
<dbReference type="STRING" id="946362.F2U3A2"/>
<feature type="chain" id="PRO_5003287070" description="protein disulfide-isomerase" evidence="10">
    <location>
        <begin position="20"/>
        <end position="349"/>
    </location>
</feature>
<dbReference type="Gene3D" id="3.40.30.10">
    <property type="entry name" value="Glutaredoxin"/>
    <property type="match status" value="2"/>
</dbReference>
<dbReference type="Pfam" id="PF00085">
    <property type="entry name" value="Thioredoxin"/>
    <property type="match status" value="2"/>
</dbReference>
<dbReference type="AlphaFoldDB" id="F2U3A2"/>
<dbReference type="GeneID" id="16076865"/>
<evidence type="ECO:0000256" key="2">
    <source>
        <dbReference type="ARBA" id="ARBA00006347"/>
    </source>
</evidence>
<feature type="domain" description="Thioredoxin" evidence="11">
    <location>
        <begin position="130"/>
        <end position="246"/>
    </location>
</feature>
<dbReference type="GO" id="GO:0003756">
    <property type="term" value="F:protein disulfide isomerase activity"/>
    <property type="evidence" value="ECO:0007669"/>
    <property type="project" value="UniProtKB-EC"/>
</dbReference>
<keyword evidence="7" id="KW-0413">Isomerase</keyword>
<keyword evidence="13" id="KW-1185">Reference proteome</keyword>
<proteinExistence type="inferred from homology"/>
<dbReference type="EMBL" id="GL832960">
    <property type="protein sequence ID" value="EGD82096.1"/>
    <property type="molecule type" value="Genomic_DNA"/>
</dbReference>
<dbReference type="FunFam" id="3.40.30.10:FF:000032">
    <property type="entry name" value="Protein disulfide-isomerase A6 homolog"/>
    <property type="match status" value="2"/>
</dbReference>
<feature type="signal peptide" evidence="10">
    <location>
        <begin position="1"/>
        <end position="19"/>
    </location>
</feature>
<evidence type="ECO:0000313" key="12">
    <source>
        <dbReference type="EMBL" id="EGD82096.1"/>
    </source>
</evidence>
<accession>F2U3A2</accession>
<evidence type="ECO:0000256" key="8">
    <source>
        <dbReference type="ARBA" id="ARBA00023284"/>
    </source>
</evidence>
<dbReference type="InterPro" id="IPR051063">
    <property type="entry name" value="PDI"/>
</dbReference>
<evidence type="ECO:0000256" key="4">
    <source>
        <dbReference type="ARBA" id="ARBA00022729"/>
    </source>
</evidence>
<dbReference type="EC" id="5.3.4.1" evidence="3"/>
<dbReference type="PANTHER" id="PTHR45672">
    <property type="entry name" value="PROTEIN DISULFIDE-ISOMERASE C17H9.14C-RELATED"/>
    <property type="match status" value="1"/>
</dbReference>
<dbReference type="InterPro" id="IPR017937">
    <property type="entry name" value="Thioredoxin_CS"/>
</dbReference>
<evidence type="ECO:0000256" key="6">
    <source>
        <dbReference type="ARBA" id="ARBA00023157"/>
    </source>
</evidence>
<sequence length="349" mass="38739">MKSVVAVLGVLLFAAVTSAHVLELEPDSFDDIVNGDRFVFVKFYAPWCGHCKSMAPAYEEVGDAFSHISDVVIAKVDADKHRELGSRFGVSGFPTLKYFPKGATEPEAYSGGRGAEDLVQFINEKSGFRGRIKKQPSDVVVLDESNFDQIVMDENKDVLVEFYAPWCGHCKSLAPTYEKVGNDFKNEDDIVIAKMDADKYRGIPSRYDVTGFPTLKWFPKSNKDGEDYSSGRSEKDFVEFINEKTGAKRLPGGALADDAGLISVLDELAKAFADEGERESVLAKAEAEAAKHDSKYASYYVKVMKKIADKGNDFPATEIDRLERILAAGNVKADKLDSFYIRRNILKQF</sequence>
<dbReference type="PROSITE" id="PS51352">
    <property type="entry name" value="THIOREDOXIN_2"/>
    <property type="match status" value="2"/>
</dbReference>
<keyword evidence="5" id="KW-0677">Repeat</keyword>
<reference evidence="12" key="1">
    <citation type="submission" date="2009-08" db="EMBL/GenBank/DDBJ databases">
        <title>Annotation of Salpingoeca rosetta.</title>
        <authorList>
            <consortium name="The Broad Institute Genome Sequencing Platform"/>
            <person name="Russ C."/>
            <person name="Cuomo C."/>
            <person name="Burger G."/>
            <person name="Gray M.W."/>
            <person name="Holland P.W.H."/>
            <person name="King N."/>
            <person name="Lang F.B.F."/>
            <person name="Roger A.J."/>
            <person name="Ruiz-Trillo I."/>
            <person name="Young S.K."/>
            <person name="Zeng Q."/>
            <person name="Gargeya S."/>
            <person name="Alvarado L."/>
            <person name="Berlin A."/>
            <person name="Chapman S.B."/>
            <person name="Chen Z."/>
            <person name="Freedman E."/>
            <person name="Gellesch M."/>
            <person name="Goldberg J."/>
            <person name="Griggs A."/>
            <person name="Gujja S."/>
            <person name="Heilman E."/>
            <person name="Heiman D."/>
            <person name="Howarth C."/>
            <person name="Mehta T."/>
            <person name="Neiman D."/>
            <person name="Pearson M."/>
            <person name="Roberts A."/>
            <person name="Saif S."/>
            <person name="Shea T."/>
            <person name="Shenoy N."/>
            <person name="Sisk P."/>
            <person name="Stolte C."/>
            <person name="Sykes S."/>
            <person name="White J."/>
            <person name="Yandava C."/>
            <person name="Haas B."/>
            <person name="Nusbaum C."/>
            <person name="Birren B."/>
        </authorList>
    </citation>
    <scope>NUCLEOTIDE SEQUENCE [LARGE SCALE GENOMIC DNA]</scope>
    <source>
        <strain evidence="12">ATCC 50818</strain>
    </source>
</reference>
<dbReference type="InterPro" id="IPR005788">
    <property type="entry name" value="PDI_thioredoxin-like_dom"/>
</dbReference>
<dbReference type="PROSITE" id="PS00194">
    <property type="entry name" value="THIOREDOXIN_1"/>
    <property type="match status" value="2"/>
</dbReference>
<evidence type="ECO:0000256" key="10">
    <source>
        <dbReference type="SAM" id="SignalP"/>
    </source>
</evidence>
<dbReference type="InterPro" id="IPR011679">
    <property type="entry name" value="ERp29_C"/>
</dbReference>
<dbReference type="CDD" id="cd00238">
    <property type="entry name" value="ERp29c"/>
    <property type="match status" value="1"/>
</dbReference>
<dbReference type="Proteomes" id="UP000007799">
    <property type="component" value="Unassembled WGS sequence"/>
</dbReference>
<dbReference type="GO" id="GO:0005783">
    <property type="term" value="C:endoplasmic reticulum"/>
    <property type="evidence" value="ECO:0007669"/>
    <property type="project" value="InterPro"/>
</dbReference>
<dbReference type="eggNOG" id="KOG0191">
    <property type="taxonomic scope" value="Eukaryota"/>
</dbReference>
<dbReference type="SUPFAM" id="SSF52833">
    <property type="entry name" value="Thioredoxin-like"/>
    <property type="match status" value="2"/>
</dbReference>
<dbReference type="InterPro" id="IPR036356">
    <property type="entry name" value="ERp29_C_sf"/>
</dbReference>
<keyword evidence="6" id="KW-1015">Disulfide bond</keyword>
<organism evidence="13">
    <name type="scientific">Salpingoeca rosetta (strain ATCC 50818 / BSB-021)</name>
    <dbReference type="NCBI Taxonomy" id="946362"/>
    <lineage>
        <taxon>Eukaryota</taxon>
        <taxon>Choanoflagellata</taxon>
        <taxon>Craspedida</taxon>
        <taxon>Salpingoecidae</taxon>
        <taxon>Salpingoeca</taxon>
    </lineage>
</organism>
<comment type="catalytic activity">
    <reaction evidence="1">
        <text>Catalyzes the rearrangement of -S-S- bonds in proteins.</text>
        <dbReference type="EC" id="5.3.4.1"/>
    </reaction>
</comment>
<feature type="domain" description="Thioredoxin" evidence="11">
    <location>
        <begin position="8"/>
        <end position="127"/>
    </location>
</feature>
<dbReference type="RefSeq" id="XP_004996279.1">
    <property type="nucleotide sequence ID" value="XM_004996222.1"/>
</dbReference>
<dbReference type="GO" id="GO:0006457">
    <property type="term" value="P:protein folding"/>
    <property type="evidence" value="ECO:0007669"/>
    <property type="project" value="TreeGrafter"/>
</dbReference>
<gene>
    <name evidence="12" type="ORF">PTSG_02776</name>
</gene>
<dbReference type="OMA" id="FINEHAG"/>
<dbReference type="SUPFAM" id="SSF47933">
    <property type="entry name" value="ERP29 C domain-like"/>
    <property type="match status" value="1"/>
</dbReference>
<dbReference type="KEGG" id="sre:PTSG_02776"/>
<protein>
    <recommendedName>
        <fullName evidence="3">protein disulfide-isomerase</fullName>
        <ecNumber evidence="3">5.3.4.1</ecNumber>
    </recommendedName>
</protein>
<evidence type="ECO:0000256" key="1">
    <source>
        <dbReference type="ARBA" id="ARBA00001182"/>
    </source>
</evidence>
<dbReference type="OrthoDB" id="427280at2759"/>
<dbReference type="InParanoid" id="F2U3A2"/>
<dbReference type="PRINTS" id="PR00421">
    <property type="entry name" value="THIOREDOXIN"/>
</dbReference>
<evidence type="ECO:0000313" key="13">
    <source>
        <dbReference type="Proteomes" id="UP000007799"/>
    </source>
</evidence>
<comment type="similarity">
    <text evidence="2 9">Belongs to the protein disulfide isomerase family.</text>
</comment>
<evidence type="ECO:0000256" key="5">
    <source>
        <dbReference type="ARBA" id="ARBA00022737"/>
    </source>
</evidence>
<dbReference type="InterPro" id="IPR013766">
    <property type="entry name" value="Thioredoxin_domain"/>
</dbReference>
<dbReference type="PANTHER" id="PTHR45672:SF11">
    <property type="entry name" value="PROTEIN DISULFIDE-ISOMERASE C17H9.14C"/>
    <property type="match status" value="1"/>
</dbReference>
<evidence type="ECO:0000256" key="9">
    <source>
        <dbReference type="RuleBase" id="RU004208"/>
    </source>
</evidence>
<evidence type="ECO:0000256" key="3">
    <source>
        <dbReference type="ARBA" id="ARBA00012723"/>
    </source>
</evidence>
<dbReference type="Pfam" id="PF07749">
    <property type="entry name" value="ERp29"/>
    <property type="match status" value="1"/>
</dbReference>
<name>F2U3A2_SALR5</name>
<keyword evidence="4 10" id="KW-0732">Signal</keyword>
<dbReference type="CDD" id="cd02998">
    <property type="entry name" value="PDI_a_ERp38"/>
    <property type="match status" value="2"/>
</dbReference>
<dbReference type="Gene3D" id="1.20.1150.12">
    <property type="entry name" value="Endoplasmic reticulum resident protein 29, C-terminal domain"/>
    <property type="match status" value="1"/>
</dbReference>